<dbReference type="InterPro" id="IPR009339">
    <property type="entry name" value="DUF998"/>
</dbReference>
<keyword evidence="1" id="KW-0472">Membrane</keyword>
<evidence type="ECO:0000256" key="1">
    <source>
        <dbReference type="SAM" id="Phobius"/>
    </source>
</evidence>
<dbReference type="OrthoDB" id="8159487at2"/>
<keyword evidence="1" id="KW-1133">Transmembrane helix</keyword>
<feature type="transmembrane region" description="Helical" evidence="1">
    <location>
        <begin position="127"/>
        <end position="150"/>
    </location>
</feature>
<dbReference type="EMBL" id="SJKD01000010">
    <property type="protein sequence ID" value="TCC44208.1"/>
    <property type="molecule type" value="Genomic_DNA"/>
</dbReference>
<comment type="caution">
    <text evidence="2">The sequence shown here is derived from an EMBL/GenBank/DDBJ whole genome shotgun (WGS) entry which is preliminary data.</text>
</comment>
<keyword evidence="3" id="KW-1185">Reference proteome</keyword>
<evidence type="ECO:0000313" key="2">
    <source>
        <dbReference type="EMBL" id="TCC44208.1"/>
    </source>
</evidence>
<feature type="transmembrane region" description="Helical" evidence="1">
    <location>
        <begin position="162"/>
        <end position="179"/>
    </location>
</feature>
<feature type="transmembrane region" description="Helical" evidence="1">
    <location>
        <begin position="88"/>
        <end position="107"/>
    </location>
</feature>
<dbReference type="RefSeq" id="WP_131518128.1">
    <property type="nucleotide sequence ID" value="NZ_SJKD01000010.1"/>
</dbReference>
<feature type="transmembrane region" description="Helical" evidence="1">
    <location>
        <begin position="12"/>
        <end position="34"/>
    </location>
</feature>
<accession>A0A4R0JHV5</accession>
<reference evidence="2 3" key="1">
    <citation type="submission" date="2019-02" db="EMBL/GenBank/DDBJ databases">
        <title>Kribbella capetownensis sp. nov. and Kribbella speibonae sp. nov., isolated from soil.</title>
        <authorList>
            <person name="Curtis S.M."/>
            <person name="Norton I."/>
            <person name="Everest G.J."/>
            <person name="Meyers P.R."/>
        </authorList>
    </citation>
    <scope>NUCLEOTIDE SEQUENCE [LARGE SCALE GENOMIC DNA]</scope>
    <source>
        <strain evidence="2 3">YM53</strain>
    </source>
</reference>
<keyword evidence="1" id="KW-0812">Transmembrane</keyword>
<feature type="transmembrane region" description="Helical" evidence="1">
    <location>
        <begin position="54"/>
        <end position="76"/>
    </location>
</feature>
<dbReference type="Proteomes" id="UP000293342">
    <property type="component" value="Unassembled WGS sequence"/>
</dbReference>
<name>A0A4R0JHV5_9ACTN</name>
<proteinExistence type="predicted"/>
<protein>
    <submittedName>
        <fullName evidence="2">DUF998 domain-containing protein</fullName>
    </submittedName>
</protein>
<evidence type="ECO:0000313" key="3">
    <source>
        <dbReference type="Proteomes" id="UP000293342"/>
    </source>
</evidence>
<organism evidence="2 3">
    <name type="scientific">Kribbella capetownensis</name>
    <dbReference type="NCBI Taxonomy" id="1572659"/>
    <lineage>
        <taxon>Bacteria</taxon>
        <taxon>Bacillati</taxon>
        <taxon>Actinomycetota</taxon>
        <taxon>Actinomycetes</taxon>
        <taxon>Propionibacteriales</taxon>
        <taxon>Kribbellaceae</taxon>
        <taxon>Kribbella</taxon>
    </lineage>
</organism>
<dbReference type="AlphaFoldDB" id="A0A4R0JHV5"/>
<dbReference type="Pfam" id="PF06197">
    <property type="entry name" value="DUF998"/>
    <property type="match status" value="1"/>
</dbReference>
<sequence length="223" mass="22969">MSQGHAFATPTNRLLACGIVAGPLFVLVVLIQAVTRAGFDLGYHPLSLLSLGDLGWVQVANFVVTGALFVACATGIRRVVPTGRGATWGPRLVGALGVGLIISGVFVTDAGGGFPPGAPAGAPAMSWHGALHEAGFILAVPGMIAGCLVFARRFADLRWRRWVVGSVAVPAAALVLVAWPDLDGLSLRLLVATAILFGYVAAVATRAMRGLPESVITLTPQRG</sequence>
<feature type="transmembrane region" description="Helical" evidence="1">
    <location>
        <begin position="185"/>
        <end position="204"/>
    </location>
</feature>
<gene>
    <name evidence="2" type="ORF">E0H75_35690</name>
</gene>